<dbReference type="AlphaFoldDB" id="A0A370QSC1"/>
<dbReference type="OrthoDB" id="9793396at2"/>
<evidence type="ECO:0000256" key="5">
    <source>
        <dbReference type="ARBA" id="ARBA00022729"/>
    </source>
</evidence>
<keyword evidence="8" id="KW-1185">Reference proteome</keyword>
<accession>A0A370QSC1</accession>
<keyword evidence="5" id="KW-0732">Signal</keyword>
<organism evidence="7 8">
    <name type="scientific">Enterobacillus tribolii</name>
    <dbReference type="NCBI Taxonomy" id="1487935"/>
    <lineage>
        <taxon>Bacteria</taxon>
        <taxon>Pseudomonadati</taxon>
        <taxon>Pseudomonadota</taxon>
        <taxon>Gammaproteobacteria</taxon>
        <taxon>Enterobacterales</taxon>
        <taxon>Hafniaceae</taxon>
        <taxon>Enterobacillus</taxon>
    </lineage>
</organism>
<dbReference type="RefSeq" id="WP_115458483.1">
    <property type="nucleotide sequence ID" value="NZ_QRAP01000004.1"/>
</dbReference>
<evidence type="ECO:0000256" key="3">
    <source>
        <dbReference type="ARBA" id="ARBA00022448"/>
    </source>
</evidence>
<evidence type="ECO:0000256" key="2">
    <source>
        <dbReference type="ARBA" id="ARBA00011028"/>
    </source>
</evidence>
<evidence type="ECO:0000256" key="1">
    <source>
        <dbReference type="ARBA" id="ARBA00004196"/>
    </source>
</evidence>
<evidence type="ECO:0000256" key="6">
    <source>
        <dbReference type="RuleBase" id="RU003512"/>
    </source>
</evidence>
<dbReference type="GO" id="GO:0030001">
    <property type="term" value="P:metal ion transport"/>
    <property type="evidence" value="ECO:0007669"/>
    <property type="project" value="InterPro"/>
</dbReference>
<evidence type="ECO:0000313" key="7">
    <source>
        <dbReference type="EMBL" id="RDK92164.1"/>
    </source>
</evidence>
<reference evidence="7 8" key="1">
    <citation type="submission" date="2018-07" db="EMBL/GenBank/DDBJ databases">
        <title>Genomic Encyclopedia of Type Strains, Phase IV (KMG-IV): sequencing the most valuable type-strain genomes for metagenomic binning, comparative biology and taxonomic classification.</title>
        <authorList>
            <person name="Goeker M."/>
        </authorList>
    </citation>
    <scope>NUCLEOTIDE SEQUENCE [LARGE SCALE GENOMIC DNA]</scope>
    <source>
        <strain evidence="7 8">DSM 103736</strain>
    </source>
</reference>
<evidence type="ECO:0000313" key="8">
    <source>
        <dbReference type="Proteomes" id="UP000254848"/>
    </source>
</evidence>
<dbReference type="InterPro" id="IPR050492">
    <property type="entry name" value="Bact_metal-bind_prot9"/>
</dbReference>
<dbReference type="InterPro" id="IPR006128">
    <property type="entry name" value="Lipoprotein_PsaA-like"/>
</dbReference>
<comment type="caution">
    <text evidence="7">The sequence shown here is derived from an EMBL/GenBank/DDBJ whole genome shotgun (WGS) entry which is preliminary data.</text>
</comment>
<dbReference type="PANTHER" id="PTHR42953">
    <property type="entry name" value="HIGH-AFFINITY ZINC UPTAKE SYSTEM PROTEIN ZNUA-RELATED"/>
    <property type="match status" value="1"/>
</dbReference>
<dbReference type="InterPro" id="IPR006127">
    <property type="entry name" value="ZnuA-like"/>
</dbReference>
<gene>
    <name evidence="7" type="ORF">C8D90_104324</name>
</gene>
<name>A0A370QSC1_9GAMM</name>
<dbReference type="EMBL" id="QRAP01000004">
    <property type="protein sequence ID" value="RDK92164.1"/>
    <property type="molecule type" value="Genomic_DNA"/>
</dbReference>
<dbReference type="CDD" id="cd01137">
    <property type="entry name" value="PsaA"/>
    <property type="match status" value="1"/>
</dbReference>
<proteinExistence type="inferred from homology"/>
<dbReference type="PANTHER" id="PTHR42953:SF1">
    <property type="entry name" value="METAL-BINDING PROTEIN HI_0362-RELATED"/>
    <property type="match status" value="1"/>
</dbReference>
<dbReference type="Pfam" id="PF01297">
    <property type="entry name" value="ZnuA"/>
    <property type="match status" value="1"/>
</dbReference>
<dbReference type="GO" id="GO:0030313">
    <property type="term" value="C:cell envelope"/>
    <property type="evidence" value="ECO:0007669"/>
    <property type="project" value="UniProtKB-SubCell"/>
</dbReference>
<dbReference type="GO" id="GO:0046872">
    <property type="term" value="F:metal ion binding"/>
    <property type="evidence" value="ECO:0007669"/>
    <property type="project" value="UniProtKB-KW"/>
</dbReference>
<comment type="subcellular location">
    <subcellularLocation>
        <location evidence="1">Cell envelope</location>
    </subcellularLocation>
</comment>
<sequence>MHLLKTGLLVGGMLFSTALLARPINVVASFSVLGDMVHQIGGEEVRVTELVGPGGDPHEFEPAPKDSVLLAHADIVFINGLGLEGWMERLIMASGYRGEVVVTSTGVKARQMQEEGKMLTDPHAWNSLSNGVIYAQNITRALAEKEPGKAAYFQQREKAYIRQLEQLDHETLAQFAHVPPAQRKVLTSHDAFGYFGQAYGVTFLSPLGYSTDTQASAGKVADLIRQIKQEHVSRYFIESQTDPRLVKQIAGATGAQPGGELYPEALTADEEPAGTYLKAFKHNVRTLINSMLGKE</sequence>
<dbReference type="PRINTS" id="PR00691">
    <property type="entry name" value="ADHESINB"/>
</dbReference>
<dbReference type="InterPro" id="IPR006129">
    <property type="entry name" value="AdhesinB"/>
</dbReference>
<dbReference type="SUPFAM" id="SSF53807">
    <property type="entry name" value="Helical backbone' metal receptor"/>
    <property type="match status" value="1"/>
</dbReference>
<evidence type="ECO:0000256" key="4">
    <source>
        <dbReference type="ARBA" id="ARBA00022723"/>
    </source>
</evidence>
<dbReference type="GO" id="GO:0007155">
    <property type="term" value="P:cell adhesion"/>
    <property type="evidence" value="ECO:0007669"/>
    <property type="project" value="InterPro"/>
</dbReference>
<dbReference type="Gene3D" id="3.40.50.1980">
    <property type="entry name" value="Nitrogenase molybdenum iron protein domain"/>
    <property type="match status" value="2"/>
</dbReference>
<keyword evidence="3 6" id="KW-0813">Transport</keyword>
<protein>
    <submittedName>
        <fullName evidence="7">Zinc/manganese transport system substrate-binding protein</fullName>
    </submittedName>
</protein>
<comment type="similarity">
    <text evidence="2 6">Belongs to the bacterial solute-binding protein 9 family.</text>
</comment>
<dbReference type="Proteomes" id="UP000254848">
    <property type="component" value="Unassembled WGS sequence"/>
</dbReference>
<keyword evidence="4" id="KW-0479">Metal-binding</keyword>
<dbReference type="PRINTS" id="PR00690">
    <property type="entry name" value="ADHESNFAMILY"/>
</dbReference>